<dbReference type="AlphaFoldDB" id="A0A6J4SKC5"/>
<dbReference type="GO" id="GO:0008834">
    <property type="term" value="F:ditrans,polycis-undecaprenyl-diphosphate synthase [(2E,6E)-farnesyl-diphosphate specific] activity"/>
    <property type="evidence" value="ECO:0007669"/>
    <property type="project" value="UniProtKB-EC"/>
</dbReference>
<dbReference type="EC" id="2.5.1.31" evidence="2"/>
<name>A0A6J4SKC5_9ACTN</name>
<feature type="compositionally biased region" description="Gly residues" evidence="1">
    <location>
        <begin position="92"/>
        <end position="105"/>
    </location>
</feature>
<dbReference type="EMBL" id="CADCVM010000270">
    <property type="protein sequence ID" value="CAA9501528.1"/>
    <property type="molecule type" value="Genomic_DNA"/>
</dbReference>
<feature type="compositionally biased region" description="Low complexity" evidence="1">
    <location>
        <begin position="71"/>
        <end position="87"/>
    </location>
</feature>
<proteinExistence type="predicted"/>
<protein>
    <submittedName>
        <fullName evidence="2">Undecaprenyl diphosphate synthase</fullName>
        <ecNumber evidence="2">2.5.1.31</ecNumber>
    </submittedName>
</protein>
<feature type="non-terminal residue" evidence="2">
    <location>
        <position position="218"/>
    </location>
</feature>
<feature type="compositionally biased region" description="Basic and acidic residues" evidence="1">
    <location>
        <begin position="23"/>
        <end position="50"/>
    </location>
</feature>
<sequence length="218" mass="23546">GRQRALGPAPLASPRRRPPPGRRRPDTLARDRGQGRRQDPHPLRVLDRELATSPVGGQDAYAPLSRDRAQKGAGAQRARRPAALSRPPRGPAGAGARGAAGGRGADGPQREPRRVHRPQLRGARGDSGRRQAHGRRRRAAGRDGRGDLCPVPVRARRAGGGPRDPHERRAARLELSSLADRLRRVLCNRHAVAGLLARGVHAGPKLLRLPVAAPRRRL</sequence>
<reference evidence="2" key="1">
    <citation type="submission" date="2020-02" db="EMBL/GenBank/DDBJ databases">
        <authorList>
            <person name="Meier V. D."/>
        </authorList>
    </citation>
    <scope>NUCLEOTIDE SEQUENCE</scope>
    <source>
        <strain evidence="2">AVDCRST_MAG05</strain>
    </source>
</reference>
<organism evidence="2">
    <name type="scientific">uncultured Rubrobacteraceae bacterium</name>
    <dbReference type="NCBI Taxonomy" id="349277"/>
    <lineage>
        <taxon>Bacteria</taxon>
        <taxon>Bacillati</taxon>
        <taxon>Actinomycetota</taxon>
        <taxon>Rubrobacteria</taxon>
        <taxon>Rubrobacterales</taxon>
        <taxon>Rubrobacteraceae</taxon>
        <taxon>environmental samples</taxon>
    </lineage>
</organism>
<feature type="compositionally biased region" description="Low complexity" evidence="1">
    <location>
        <begin position="1"/>
        <end position="13"/>
    </location>
</feature>
<evidence type="ECO:0000313" key="2">
    <source>
        <dbReference type="EMBL" id="CAA9501528.1"/>
    </source>
</evidence>
<accession>A0A6J4SKC5</accession>
<evidence type="ECO:0000256" key="1">
    <source>
        <dbReference type="SAM" id="MobiDB-lite"/>
    </source>
</evidence>
<gene>
    <name evidence="2" type="ORF">AVDCRST_MAG05-2477</name>
</gene>
<feature type="compositionally biased region" description="Basic residues" evidence="1">
    <location>
        <begin position="130"/>
        <end position="139"/>
    </location>
</feature>
<feature type="non-terminal residue" evidence="2">
    <location>
        <position position="1"/>
    </location>
</feature>
<keyword evidence="2" id="KW-0808">Transferase</keyword>
<feature type="region of interest" description="Disordered" evidence="1">
    <location>
        <begin position="1"/>
        <end position="168"/>
    </location>
</feature>